<dbReference type="GO" id="GO:0045104">
    <property type="term" value="P:intermediate filament cytoskeleton organization"/>
    <property type="evidence" value="ECO:0007669"/>
    <property type="project" value="InterPro"/>
</dbReference>
<keyword evidence="3" id="KW-0206">Cytoskeleton</keyword>
<dbReference type="PANTHER" id="PTHR23169">
    <property type="entry name" value="ENVOPLAKIN"/>
    <property type="match status" value="1"/>
</dbReference>
<dbReference type="GO" id="GO:0042060">
    <property type="term" value="P:wound healing"/>
    <property type="evidence" value="ECO:0007669"/>
    <property type="project" value="TreeGrafter"/>
</dbReference>
<dbReference type="GO" id="GO:0005198">
    <property type="term" value="F:structural molecule activity"/>
    <property type="evidence" value="ECO:0007669"/>
    <property type="project" value="TreeGrafter"/>
</dbReference>
<dbReference type="InterPro" id="IPR002017">
    <property type="entry name" value="Spectrin_repeat"/>
</dbReference>
<feature type="domain" description="GAR" evidence="5">
    <location>
        <begin position="207"/>
        <end position="279"/>
    </location>
</feature>
<evidence type="ECO:0000313" key="8">
    <source>
        <dbReference type="Proteomes" id="UP000663832"/>
    </source>
</evidence>
<feature type="compositionally biased region" description="Polar residues" evidence="4">
    <location>
        <begin position="462"/>
        <end position="472"/>
    </location>
</feature>
<reference evidence="7" key="1">
    <citation type="submission" date="2021-02" db="EMBL/GenBank/DDBJ databases">
        <authorList>
            <person name="Nowell W R."/>
        </authorList>
    </citation>
    <scope>NUCLEOTIDE SEQUENCE</scope>
</reference>
<gene>
    <name evidence="6" type="ORF">BJG266_LOCUS45178</name>
    <name evidence="7" type="ORF">QVE165_LOCUS62167</name>
</gene>
<name>A0A816EXT7_9BILA</name>
<dbReference type="CDD" id="cd00176">
    <property type="entry name" value="SPEC"/>
    <property type="match status" value="1"/>
</dbReference>
<dbReference type="EMBL" id="CAJNOI010004009">
    <property type="protein sequence ID" value="CAF1535060.1"/>
    <property type="molecule type" value="Genomic_DNA"/>
</dbReference>
<proteinExistence type="predicted"/>
<dbReference type="InterPro" id="IPR043197">
    <property type="entry name" value="Plakin"/>
</dbReference>
<dbReference type="PROSITE" id="PS51460">
    <property type="entry name" value="GAR"/>
    <property type="match status" value="1"/>
</dbReference>
<dbReference type="InterPro" id="IPR036534">
    <property type="entry name" value="GAR_dom_sf"/>
</dbReference>
<dbReference type="AlphaFoldDB" id="A0A816EXT7"/>
<feature type="region of interest" description="Disordered" evidence="4">
    <location>
        <begin position="343"/>
        <end position="472"/>
    </location>
</feature>
<dbReference type="OrthoDB" id="2250192at2759"/>
<keyword evidence="2" id="KW-0963">Cytoplasm</keyword>
<dbReference type="PANTHER" id="PTHR23169:SF23">
    <property type="entry name" value="SHORT STOP, ISOFORM H"/>
    <property type="match status" value="1"/>
</dbReference>
<dbReference type="Gene3D" id="1.20.58.60">
    <property type="match status" value="1"/>
</dbReference>
<evidence type="ECO:0000256" key="3">
    <source>
        <dbReference type="ARBA" id="ARBA00023212"/>
    </source>
</evidence>
<feature type="compositionally biased region" description="Polar residues" evidence="4">
    <location>
        <begin position="414"/>
        <end position="447"/>
    </location>
</feature>
<dbReference type="InterPro" id="IPR018159">
    <property type="entry name" value="Spectrin/alpha-actinin"/>
</dbReference>
<dbReference type="SMART" id="SM00150">
    <property type="entry name" value="SPEC"/>
    <property type="match status" value="1"/>
</dbReference>
<keyword evidence="8" id="KW-1185">Reference proteome</keyword>
<dbReference type="EMBL" id="CAJNOM010004384">
    <property type="protein sequence ID" value="CAF1655188.1"/>
    <property type="molecule type" value="Genomic_DNA"/>
</dbReference>
<organism evidence="7 8">
    <name type="scientific">Adineta steineri</name>
    <dbReference type="NCBI Taxonomy" id="433720"/>
    <lineage>
        <taxon>Eukaryota</taxon>
        <taxon>Metazoa</taxon>
        <taxon>Spiralia</taxon>
        <taxon>Gnathifera</taxon>
        <taxon>Rotifera</taxon>
        <taxon>Eurotatoria</taxon>
        <taxon>Bdelloidea</taxon>
        <taxon>Adinetida</taxon>
        <taxon>Adinetidae</taxon>
        <taxon>Adineta</taxon>
    </lineage>
</organism>
<dbReference type="GO" id="GO:0005737">
    <property type="term" value="C:cytoplasm"/>
    <property type="evidence" value="ECO:0007669"/>
    <property type="project" value="TreeGrafter"/>
</dbReference>
<dbReference type="Gene3D" id="3.30.920.20">
    <property type="entry name" value="Gas2-like domain"/>
    <property type="match status" value="1"/>
</dbReference>
<dbReference type="SUPFAM" id="SSF143575">
    <property type="entry name" value="GAS2 domain-like"/>
    <property type="match status" value="1"/>
</dbReference>
<evidence type="ECO:0000313" key="7">
    <source>
        <dbReference type="EMBL" id="CAF1655188.1"/>
    </source>
</evidence>
<evidence type="ECO:0000256" key="2">
    <source>
        <dbReference type="ARBA" id="ARBA00022490"/>
    </source>
</evidence>
<evidence type="ECO:0000313" key="6">
    <source>
        <dbReference type="EMBL" id="CAF1535060.1"/>
    </source>
</evidence>
<dbReference type="GO" id="GO:0005886">
    <property type="term" value="C:plasma membrane"/>
    <property type="evidence" value="ECO:0007669"/>
    <property type="project" value="UniProtKB-SubCell"/>
</dbReference>
<evidence type="ECO:0000259" key="5">
    <source>
        <dbReference type="PROSITE" id="PS51460"/>
    </source>
</evidence>
<comment type="caution">
    <text evidence="7">The sequence shown here is derived from an EMBL/GenBank/DDBJ whole genome shotgun (WGS) entry which is preliminary data.</text>
</comment>
<dbReference type="Pfam" id="PF00435">
    <property type="entry name" value="Spectrin"/>
    <property type="match status" value="1"/>
</dbReference>
<protein>
    <recommendedName>
        <fullName evidence="5">GAR domain-containing protein</fullName>
    </recommendedName>
</protein>
<feature type="compositionally biased region" description="Polar residues" evidence="4">
    <location>
        <begin position="365"/>
        <end position="383"/>
    </location>
</feature>
<feature type="compositionally biased region" description="Polar residues" evidence="4">
    <location>
        <begin position="343"/>
        <end position="356"/>
    </location>
</feature>
<dbReference type="Proteomes" id="UP000663877">
    <property type="component" value="Unassembled WGS sequence"/>
</dbReference>
<dbReference type="GO" id="GO:0005882">
    <property type="term" value="C:intermediate filament"/>
    <property type="evidence" value="ECO:0007669"/>
    <property type="project" value="TreeGrafter"/>
</dbReference>
<dbReference type="SUPFAM" id="SSF46966">
    <property type="entry name" value="Spectrin repeat"/>
    <property type="match status" value="1"/>
</dbReference>
<comment type="subcellular location">
    <subcellularLocation>
        <location evidence="1">Cytoplasm</location>
        <location evidence="1">Cytoskeleton</location>
    </subcellularLocation>
</comment>
<dbReference type="Proteomes" id="UP000663832">
    <property type="component" value="Unassembled WGS sequence"/>
</dbReference>
<sequence length="472" mass="53831">MKLKQKAIDHIYHELDLIDKQVNESSINTRFPLLIERLEYIEEEINKEFSNDSDNQQIIDLKKRLIDVKQRALTKGQELIELAHSIELFHSSLQKFTEWLTETERYLNHQKPVQRRFGLIQTLLKQIDDHKHFQIQLQTYKEHLIDLDKLATHLKFVSPKNDSIYIRNSLTAAQTRWQKVLTRTTERTKELQKAFHDAKKNIRPEVTDIDRIKSEVNRQASLCTCSKKYDVQQIAEGRYRFGESQSLRLVRILRSTVMVRVGGGWTALDEFLVRHDPCRGMHVYSRFLTTVAAAKGRTNYELHPESYALRDGVAQTMTLFKPRLVTVHRPTCLYHQQQLAAASATSKQSPGVTPNRGSKDKSRRTSSINSFLQQQQQPNSSFGDLSASGDDLSTSPHVLSDSEARPSHIPILVPSTTPGASTLSRTSSRESVLSEQSIASTSSAQQRRPSKLPLPVIRQKKTSNGTSPAKNT</sequence>
<accession>A0A816EXT7</accession>
<dbReference type="InterPro" id="IPR003108">
    <property type="entry name" value="GAR_dom"/>
</dbReference>
<dbReference type="Pfam" id="PF02187">
    <property type="entry name" value="GAS2"/>
    <property type="match status" value="1"/>
</dbReference>
<dbReference type="GO" id="GO:0008017">
    <property type="term" value="F:microtubule binding"/>
    <property type="evidence" value="ECO:0007669"/>
    <property type="project" value="InterPro"/>
</dbReference>
<evidence type="ECO:0000256" key="4">
    <source>
        <dbReference type="SAM" id="MobiDB-lite"/>
    </source>
</evidence>
<evidence type="ECO:0000256" key="1">
    <source>
        <dbReference type="ARBA" id="ARBA00004245"/>
    </source>
</evidence>
<dbReference type="SMART" id="SM00243">
    <property type="entry name" value="GAS2"/>
    <property type="match status" value="1"/>
</dbReference>